<evidence type="ECO:0000256" key="1">
    <source>
        <dbReference type="ARBA" id="ARBA00022553"/>
    </source>
</evidence>
<evidence type="ECO:0000256" key="3">
    <source>
        <dbReference type="ARBA" id="ARBA00023125"/>
    </source>
</evidence>
<dbReference type="STRING" id="1814289.SAMN05216410_2585"/>
<dbReference type="EMBL" id="FMYH01000004">
    <property type="protein sequence ID" value="SDC93474.1"/>
    <property type="molecule type" value="Genomic_DNA"/>
</dbReference>
<dbReference type="RefSeq" id="WP_093183749.1">
    <property type="nucleotide sequence ID" value="NZ_FMYH01000004.1"/>
</dbReference>
<dbReference type="Proteomes" id="UP000199039">
    <property type="component" value="Unassembled WGS sequence"/>
</dbReference>
<dbReference type="Gene3D" id="3.40.50.2300">
    <property type="match status" value="1"/>
</dbReference>
<dbReference type="InterPro" id="IPR001867">
    <property type="entry name" value="OmpR/PhoB-type_DNA-bd"/>
</dbReference>
<dbReference type="PROSITE" id="PS50110">
    <property type="entry name" value="RESPONSE_REGULATORY"/>
    <property type="match status" value="1"/>
</dbReference>
<reference evidence="8 9" key="1">
    <citation type="submission" date="2016-09" db="EMBL/GenBank/DDBJ databases">
        <authorList>
            <person name="Capua I."/>
            <person name="De Benedictis P."/>
            <person name="Joannis T."/>
            <person name="Lombin L.H."/>
            <person name="Cattoli G."/>
        </authorList>
    </citation>
    <scope>NUCLEOTIDE SEQUENCE [LARGE SCALE GENOMIC DNA]</scope>
    <source>
        <strain evidence="8 9">ISLP-3</strain>
    </source>
</reference>
<dbReference type="PROSITE" id="PS51755">
    <property type="entry name" value="OMPR_PHOB"/>
    <property type="match status" value="1"/>
</dbReference>
<dbReference type="InterPro" id="IPR001789">
    <property type="entry name" value="Sig_transdc_resp-reg_receiver"/>
</dbReference>
<accession>A0A1G6QN36</accession>
<name>A0A1G6QN36_9MICO</name>
<feature type="domain" description="OmpR/PhoB-type" evidence="7">
    <location>
        <begin position="125"/>
        <end position="224"/>
    </location>
</feature>
<dbReference type="Gene3D" id="1.10.10.10">
    <property type="entry name" value="Winged helix-like DNA-binding domain superfamily/Winged helix DNA-binding domain"/>
    <property type="match status" value="1"/>
</dbReference>
<sequence length="227" mass="24619">MTNVLLAEDDPAIAEPLARALSREGYNVVVQGTGQGAIDNASAADLIVLDLGLPDMDGLEVARAIRGLGLTTPVLVLTARADEVDLVVGLDAGADDYVTKPFRLAELLARVRALLRRTHGDPADAEELQAQDVKVDVAAHRAFQGERELHLTTKEFELLRVLVQGAGTVVVRDTLMREVWGSEPIGSTKTLDMHVSWLRRKLGDDANSPRYITTVRGLGFRFESGEN</sequence>
<dbReference type="Gene3D" id="6.10.250.690">
    <property type="match status" value="1"/>
</dbReference>
<dbReference type="GO" id="GO:0000976">
    <property type="term" value="F:transcription cis-regulatory region binding"/>
    <property type="evidence" value="ECO:0007669"/>
    <property type="project" value="TreeGrafter"/>
</dbReference>
<dbReference type="OrthoDB" id="162434at2"/>
<dbReference type="CDD" id="cd00383">
    <property type="entry name" value="trans_reg_C"/>
    <property type="match status" value="1"/>
</dbReference>
<evidence type="ECO:0000259" key="6">
    <source>
        <dbReference type="PROSITE" id="PS50110"/>
    </source>
</evidence>
<dbReference type="GO" id="GO:0032993">
    <property type="term" value="C:protein-DNA complex"/>
    <property type="evidence" value="ECO:0007669"/>
    <property type="project" value="TreeGrafter"/>
</dbReference>
<dbReference type="InterPro" id="IPR011006">
    <property type="entry name" value="CheY-like_superfamily"/>
</dbReference>
<evidence type="ECO:0000259" key="7">
    <source>
        <dbReference type="PROSITE" id="PS51755"/>
    </source>
</evidence>
<dbReference type="InterPro" id="IPR016032">
    <property type="entry name" value="Sig_transdc_resp-reg_C-effctor"/>
</dbReference>
<feature type="modified residue" description="4-aspartylphosphate" evidence="4">
    <location>
        <position position="50"/>
    </location>
</feature>
<dbReference type="SUPFAM" id="SSF52172">
    <property type="entry name" value="CheY-like"/>
    <property type="match status" value="1"/>
</dbReference>
<evidence type="ECO:0000313" key="9">
    <source>
        <dbReference type="Proteomes" id="UP000199039"/>
    </source>
</evidence>
<dbReference type="GO" id="GO:0000156">
    <property type="term" value="F:phosphorelay response regulator activity"/>
    <property type="evidence" value="ECO:0007669"/>
    <property type="project" value="TreeGrafter"/>
</dbReference>
<evidence type="ECO:0000256" key="4">
    <source>
        <dbReference type="PROSITE-ProRule" id="PRU00169"/>
    </source>
</evidence>
<dbReference type="Pfam" id="PF00486">
    <property type="entry name" value="Trans_reg_C"/>
    <property type="match status" value="1"/>
</dbReference>
<protein>
    <submittedName>
        <fullName evidence="8">DNA-binding response regulator, OmpR family, contains REC and winged-helix (WHTH) domain</fullName>
    </submittedName>
</protein>
<keyword evidence="1 4" id="KW-0597">Phosphoprotein</keyword>
<dbReference type="Pfam" id="PF00072">
    <property type="entry name" value="Response_reg"/>
    <property type="match status" value="1"/>
</dbReference>
<dbReference type="FunFam" id="1.10.10.10:FF:000018">
    <property type="entry name" value="DNA-binding response regulator ResD"/>
    <property type="match status" value="1"/>
</dbReference>
<feature type="domain" description="Response regulatory" evidence="6">
    <location>
        <begin position="3"/>
        <end position="115"/>
    </location>
</feature>
<keyword evidence="3 5" id="KW-0238">DNA-binding</keyword>
<evidence type="ECO:0000256" key="5">
    <source>
        <dbReference type="PROSITE-ProRule" id="PRU01091"/>
    </source>
</evidence>
<dbReference type="InterPro" id="IPR039420">
    <property type="entry name" value="WalR-like"/>
</dbReference>
<gene>
    <name evidence="8" type="ORF">SAMN05216410_2585</name>
</gene>
<dbReference type="SUPFAM" id="SSF46894">
    <property type="entry name" value="C-terminal effector domain of the bipartite response regulators"/>
    <property type="match status" value="1"/>
</dbReference>
<dbReference type="PANTHER" id="PTHR48111">
    <property type="entry name" value="REGULATOR OF RPOS"/>
    <property type="match status" value="1"/>
</dbReference>
<evidence type="ECO:0000256" key="2">
    <source>
        <dbReference type="ARBA" id="ARBA00023012"/>
    </source>
</evidence>
<feature type="DNA-binding region" description="OmpR/PhoB-type" evidence="5">
    <location>
        <begin position="125"/>
        <end position="224"/>
    </location>
</feature>
<keyword evidence="9" id="KW-1185">Reference proteome</keyword>
<dbReference type="InterPro" id="IPR036388">
    <property type="entry name" value="WH-like_DNA-bd_sf"/>
</dbReference>
<evidence type="ECO:0000313" key="8">
    <source>
        <dbReference type="EMBL" id="SDC93474.1"/>
    </source>
</evidence>
<dbReference type="GO" id="GO:0005829">
    <property type="term" value="C:cytosol"/>
    <property type="evidence" value="ECO:0007669"/>
    <property type="project" value="TreeGrafter"/>
</dbReference>
<proteinExistence type="predicted"/>
<keyword evidence="2" id="KW-0902">Two-component regulatory system</keyword>
<dbReference type="SMART" id="SM00862">
    <property type="entry name" value="Trans_reg_C"/>
    <property type="match status" value="1"/>
</dbReference>
<organism evidence="8 9">
    <name type="scientific">Sanguibacter gelidistatuariae</name>
    <dbReference type="NCBI Taxonomy" id="1814289"/>
    <lineage>
        <taxon>Bacteria</taxon>
        <taxon>Bacillati</taxon>
        <taxon>Actinomycetota</taxon>
        <taxon>Actinomycetes</taxon>
        <taxon>Micrococcales</taxon>
        <taxon>Sanguibacteraceae</taxon>
        <taxon>Sanguibacter</taxon>
    </lineage>
</organism>
<dbReference type="SMART" id="SM00448">
    <property type="entry name" value="REC"/>
    <property type="match status" value="1"/>
</dbReference>
<dbReference type="PANTHER" id="PTHR48111:SF40">
    <property type="entry name" value="PHOSPHATE REGULON TRANSCRIPTIONAL REGULATORY PROTEIN PHOB"/>
    <property type="match status" value="1"/>
</dbReference>
<dbReference type="AlphaFoldDB" id="A0A1G6QN36"/>
<dbReference type="GO" id="GO:0006355">
    <property type="term" value="P:regulation of DNA-templated transcription"/>
    <property type="evidence" value="ECO:0007669"/>
    <property type="project" value="InterPro"/>
</dbReference>